<dbReference type="SUPFAM" id="SSF52172">
    <property type="entry name" value="CheY-like"/>
    <property type="match status" value="1"/>
</dbReference>
<evidence type="ECO:0000256" key="3">
    <source>
        <dbReference type="ARBA" id="ARBA00024867"/>
    </source>
</evidence>
<keyword evidence="7" id="KW-1185">Reference proteome</keyword>
<sequence>MKIIAVDDEQLALQNLVTMLRRVEAAAEIVSFSDSQEVLSYLAENQADIAFLDIEMGELNGIALAVKCKELCSTINIIFVTGYSQYMQTAFQLHVSGYLMKPVREKDLREELDNLRFPLPHIPEHRVRIQTFGNFEVFVDGKPLDFPRAKSKECLAYLIDRRGARISVSELASVLWEDRPCDGTAQNNVHQVIFTLMKALKEAGIQNIINKSRRTIGVNISEIDCDYYAAISGDLTQLNVFAGEYMTNYSWAEFTLGNLVEQKTNRK</sequence>
<dbReference type="InterPro" id="IPR001789">
    <property type="entry name" value="Sig_transdc_resp-reg_receiver"/>
</dbReference>
<dbReference type="Gene3D" id="3.40.50.2300">
    <property type="match status" value="1"/>
</dbReference>
<feature type="domain" description="Response regulatory" evidence="5">
    <location>
        <begin position="2"/>
        <end position="116"/>
    </location>
</feature>
<proteinExistence type="predicted"/>
<dbReference type="Proteomes" id="UP000248057">
    <property type="component" value="Unassembled WGS sequence"/>
</dbReference>
<evidence type="ECO:0000313" key="6">
    <source>
        <dbReference type="EMBL" id="PXX44299.1"/>
    </source>
</evidence>
<dbReference type="InterPro" id="IPR036388">
    <property type="entry name" value="WH-like_DNA-bd_sf"/>
</dbReference>
<protein>
    <recommendedName>
        <fullName evidence="1">Stage 0 sporulation protein A homolog</fullName>
    </recommendedName>
</protein>
<dbReference type="EMBL" id="QJKD01000028">
    <property type="protein sequence ID" value="PXX44299.1"/>
    <property type="molecule type" value="Genomic_DNA"/>
</dbReference>
<evidence type="ECO:0000259" key="5">
    <source>
        <dbReference type="PROSITE" id="PS50110"/>
    </source>
</evidence>
<dbReference type="InterPro" id="IPR051677">
    <property type="entry name" value="AfsR-DnrI-RedD_regulator"/>
</dbReference>
<dbReference type="SUPFAM" id="SSF46894">
    <property type="entry name" value="C-terminal effector domain of the bipartite response regulators"/>
    <property type="match status" value="1"/>
</dbReference>
<dbReference type="PROSITE" id="PS50110">
    <property type="entry name" value="RESPONSE_REGULATORY"/>
    <property type="match status" value="1"/>
</dbReference>
<dbReference type="Gene3D" id="1.10.10.10">
    <property type="entry name" value="Winged helix-like DNA-binding domain superfamily/Winged helix DNA-binding domain"/>
    <property type="match status" value="1"/>
</dbReference>
<accession>A0A2V3XU78</accession>
<dbReference type="GeneID" id="86064933"/>
<dbReference type="AlphaFoldDB" id="A0A2V3XU78"/>
<dbReference type="RefSeq" id="WP_110326545.1">
    <property type="nucleotide sequence ID" value="NZ_QJKD01000028.1"/>
</dbReference>
<comment type="caution">
    <text evidence="6">The sequence shown here is derived from an EMBL/GenBank/DDBJ whole genome shotgun (WGS) entry which is preliminary data.</text>
</comment>
<dbReference type="GO" id="GO:0000160">
    <property type="term" value="P:phosphorelay signal transduction system"/>
    <property type="evidence" value="ECO:0007669"/>
    <property type="project" value="InterPro"/>
</dbReference>
<comment type="function">
    <text evidence="3">May play the central regulatory role in sporulation. It may be an element of the effector pathway responsible for the activation of sporulation genes in response to nutritional stress. Spo0A may act in concert with spo0H (a sigma factor) to control the expression of some genes that are critical to the sporulation process.</text>
</comment>
<evidence type="ECO:0000313" key="7">
    <source>
        <dbReference type="Proteomes" id="UP000248057"/>
    </source>
</evidence>
<dbReference type="GO" id="GO:0006355">
    <property type="term" value="P:regulation of DNA-templated transcription"/>
    <property type="evidence" value="ECO:0007669"/>
    <property type="project" value="InterPro"/>
</dbReference>
<dbReference type="Pfam" id="PF00072">
    <property type="entry name" value="Response_reg"/>
    <property type="match status" value="1"/>
</dbReference>
<dbReference type="PANTHER" id="PTHR35807:SF1">
    <property type="entry name" value="TRANSCRIPTIONAL REGULATOR REDD"/>
    <property type="match status" value="1"/>
</dbReference>
<evidence type="ECO:0000256" key="2">
    <source>
        <dbReference type="ARBA" id="ARBA00023125"/>
    </source>
</evidence>
<dbReference type="GO" id="GO:0003677">
    <property type="term" value="F:DNA binding"/>
    <property type="evidence" value="ECO:0007669"/>
    <property type="project" value="UniProtKB-KW"/>
</dbReference>
<dbReference type="InterPro" id="IPR011006">
    <property type="entry name" value="CheY-like_superfamily"/>
</dbReference>
<name>A0A2V3XU78_9FIRM</name>
<evidence type="ECO:0000256" key="4">
    <source>
        <dbReference type="PROSITE-ProRule" id="PRU00169"/>
    </source>
</evidence>
<dbReference type="PANTHER" id="PTHR35807">
    <property type="entry name" value="TRANSCRIPTIONAL REGULATOR REDD-RELATED"/>
    <property type="match status" value="1"/>
</dbReference>
<dbReference type="InterPro" id="IPR016032">
    <property type="entry name" value="Sig_transdc_resp-reg_C-effctor"/>
</dbReference>
<feature type="modified residue" description="4-aspartylphosphate" evidence="4">
    <location>
        <position position="53"/>
    </location>
</feature>
<reference evidence="6 7" key="1">
    <citation type="submission" date="2018-05" db="EMBL/GenBank/DDBJ databases">
        <title>Genomic Encyclopedia of Type Strains, Phase IV (KMG-IV): sequencing the most valuable type-strain genomes for metagenomic binning, comparative biology and taxonomic classification.</title>
        <authorList>
            <person name="Goeker M."/>
        </authorList>
    </citation>
    <scope>NUCLEOTIDE SEQUENCE [LARGE SCALE GENOMIC DNA]</scope>
    <source>
        <strain evidence="6 7">DSM 24995</strain>
    </source>
</reference>
<dbReference type="SMART" id="SM00448">
    <property type="entry name" value="REC"/>
    <property type="match status" value="1"/>
</dbReference>
<keyword evidence="4" id="KW-0597">Phosphoprotein</keyword>
<gene>
    <name evidence="6" type="ORF">DFR60_12821</name>
</gene>
<organism evidence="6 7">
    <name type="scientific">Hungatella effluvii</name>
    <dbReference type="NCBI Taxonomy" id="1096246"/>
    <lineage>
        <taxon>Bacteria</taxon>
        <taxon>Bacillati</taxon>
        <taxon>Bacillota</taxon>
        <taxon>Clostridia</taxon>
        <taxon>Lachnospirales</taxon>
        <taxon>Lachnospiraceae</taxon>
        <taxon>Hungatella</taxon>
    </lineage>
</organism>
<keyword evidence="2" id="KW-0238">DNA-binding</keyword>
<evidence type="ECO:0000256" key="1">
    <source>
        <dbReference type="ARBA" id="ARBA00018672"/>
    </source>
</evidence>